<dbReference type="EMBL" id="MVBM01000005">
    <property type="protein sequence ID" value="OOK72392.1"/>
    <property type="molecule type" value="Genomic_DNA"/>
</dbReference>
<name>A0A1V3WZW7_MYCKA</name>
<protein>
    <submittedName>
        <fullName evidence="1">Uncharacterized protein</fullName>
    </submittedName>
</protein>
<accession>A0A1V3WZW7</accession>
<dbReference type="InterPro" id="IPR029032">
    <property type="entry name" value="AhpD-like"/>
</dbReference>
<sequence>MRSSGDPVPSISEAAATGEIADLYADIRQTLGMTFVNLIWRNLASIPGALRWTWDTMKPLYANGAVYREADSLRQGKSYRRYRNSALLRCNPSESEPMTKMSSAQHFPDMTPAIRSTWWVLRRSGPAARPYPARVPCIQQAPAGRRRQHVRC</sequence>
<gene>
    <name evidence="1" type="ORF">BZL30_5796</name>
</gene>
<organism evidence="1 2">
    <name type="scientific">Mycobacterium kansasii</name>
    <dbReference type="NCBI Taxonomy" id="1768"/>
    <lineage>
        <taxon>Bacteria</taxon>
        <taxon>Bacillati</taxon>
        <taxon>Actinomycetota</taxon>
        <taxon>Actinomycetes</taxon>
        <taxon>Mycobacteriales</taxon>
        <taxon>Mycobacteriaceae</taxon>
        <taxon>Mycobacterium</taxon>
    </lineage>
</organism>
<evidence type="ECO:0000313" key="2">
    <source>
        <dbReference type="Proteomes" id="UP000189229"/>
    </source>
</evidence>
<dbReference type="AlphaFoldDB" id="A0A1V3WZW7"/>
<reference evidence="1 2" key="1">
    <citation type="submission" date="2017-02" db="EMBL/GenBank/DDBJ databases">
        <title>Complete genome sequences of Mycobacterium kansasii strains isolated from rhesus macaques.</title>
        <authorList>
            <person name="Panda A."/>
            <person name="Nagaraj S."/>
            <person name="Zhao X."/>
            <person name="Tettelin H."/>
            <person name="Detolla L.J."/>
        </authorList>
    </citation>
    <scope>NUCLEOTIDE SEQUENCE [LARGE SCALE GENOMIC DNA]</scope>
    <source>
        <strain evidence="1 2">11-3813</strain>
    </source>
</reference>
<comment type="caution">
    <text evidence="1">The sequence shown here is derived from an EMBL/GenBank/DDBJ whole genome shotgun (WGS) entry which is preliminary data.</text>
</comment>
<evidence type="ECO:0000313" key="1">
    <source>
        <dbReference type="EMBL" id="OOK72392.1"/>
    </source>
</evidence>
<dbReference type="Proteomes" id="UP000189229">
    <property type="component" value="Unassembled WGS sequence"/>
</dbReference>
<dbReference type="Gene3D" id="1.20.1290.10">
    <property type="entry name" value="AhpD-like"/>
    <property type="match status" value="1"/>
</dbReference>
<proteinExistence type="predicted"/>